<feature type="compositionally biased region" description="Polar residues" evidence="3">
    <location>
        <begin position="45"/>
        <end position="56"/>
    </location>
</feature>
<dbReference type="Proteomes" id="UP000800092">
    <property type="component" value="Unassembled WGS sequence"/>
</dbReference>
<evidence type="ECO:0000313" key="4">
    <source>
        <dbReference type="EMBL" id="KAF2230558.1"/>
    </source>
</evidence>
<dbReference type="PANTHER" id="PTHR40627:SF4">
    <property type="entry name" value="PRENYLTRANSFERASE ASQH1-RELATED"/>
    <property type="match status" value="1"/>
</dbReference>
<dbReference type="SFLD" id="SFLDG01162">
    <property type="entry name" value="I"/>
    <property type="match status" value="1"/>
</dbReference>
<organism evidence="4 5">
    <name type="scientific">Viridothelium virens</name>
    <name type="common">Speckled blister lichen</name>
    <name type="synonym">Trypethelium virens</name>
    <dbReference type="NCBI Taxonomy" id="1048519"/>
    <lineage>
        <taxon>Eukaryota</taxon>
        <taxon>Fungi</taxon>
        <taxon>Dikarya</taxon>
        <taxon>Ascomycota</taxon>
        <taxon>Pezizomycotina</taxon>
        <taxon>Dothideomycetes</taxon>
        <taxon>Dothideomycetes incertae sedis</taxon>
        <taxon>Trypetheliales</taxon>
        <taxon>Trypetheliaceae</taxon>
        <taxon>Viridothelium</taxon>
    </lineage>
</organism>
<dbReference type="GO" id="GO:0009820">
    <property type="term" value="P:alkaloid metabolic process"/>
    <property type="evidence" value="ECO:0007669"/>
    <property type="project" value="InterPro"/>
</dbReference>
<dbReference type="SFLD" id="SFLDS00036">
    <property type="entry name" value="Aromatic_Prenyltransferase"/>
    <property type="match status" value="1"/>
</dbReference>
<dbReference type="OrthoDB" id="3354387at2759"/>
<keyword evidence="5" id="KW-1185">Reference proteome</keyword>
<evidence type="ECO:0000256" key="2">
    <source>
        <dbReference type="ARBA" id="ARBA00022679"/>
    </source>
</evidence>
<feature type="compositionally biased region" description="Acidic residues" evidence="3">
    <location>
        <begin position="89"/>
        <end position="99"/>
    </location>
</feature>
<dbReference type="InterPro" id="IPR017795">
    <property type="entry name" value="ABBA_NscD-like"/>
</dbReference>
<dbReference type="GO" id="GO:0016765">
    <property type="term" value="F:transferase activity, transferring alkyl or aryl (other than methyl) groups"/>
    <property type="evidence" value="ECO:0007669"/>
    <property type="project" value="InterPro"/>
</dbReference>
<evidence type="ECO:0000256" key="1">
    <source>
        <dbReference type="ARBA" id="ARBA00010209"/>
    </source>
</evidence>
<comment type="similarity">
    <text evidence="1">Belongs to the tryptophan dimethylallyltransferase family.</text>
</comment>
<protein>
    <submittedName>
        <fullName evidence="4">Aromatic prenyltransferase</fullName>
    </submittedName>
</protein>
<dbReference type="PANTHER" id="PTHR40627">
    <property type="entry name" value="INDOLE PRENYLTRANSFERASE TDIB-RELATED"/>
    <property type="match status" value="1"/>
</dbReference>
<sequence>MGSTIERRGSKRQTLVHAGSGGSGQTVGTHAWTHGMVERVDAMSSVPSQTGQWNHRSGQRPGAGSARWDPRSCGGEPESEREPASESEPMPESDPDPDESCVGRLNLENGPPYLSRVDDDESDGDNTQNWYLEMNVISFSVFTKIASRAVHLCAGEVRSTVRDRRPKADLRPALADVGTAGSTYRGNINQVAKMAVAAQSPIFQSMESETSKSRAVDMASTSQGLPYWWSTSGRDLANMLHEANYPEEVQRHFLSYYRDIICPRLGGQPGEDSVKSGVGWDGNPLEYSFELKGTTKTQAVRFVVDLTQLRPADRSSPLSMDTTQKVVDMMADKAPGFDENWSKSLQRWFVYDHLSEDEQKALIAKAGQQTSVILGFDIFKRVAGPDGLPVMAKVYYPPCYTAAAKGITRWQAVRQGIQQLPGVSSYPNILKSTEIINDYLSDKPREWQMGTRYLATDLVGPEKARMKVYMRCFGRTFDDIWDYYTLGGRITGVEEDKEKFRDMMNFVSGTNNYDAEISKQDPLDETRYRSATGKLTAIYFSISADNPIPAPKLCIYPANFAPNDEVIAKGLDKWLTKYGWHHEGASMEEQVKRVFDHRPLGKKTGIFTFIGIGRKEDPTSKDLSIQVYVTPELYETPRY</sequence>
<accession>A0A6A6GY82</accession>
<proteinExistence type="inferred from homology"/>
<gene>
    <name evidence="4" type="ORF">EV356DRAFT_519550</name>
</gene>
<dbReference type="EMBL" id="ML991839">
    <property type="protein sequence ID" value="KAF2230558.1"/>
    <property type="molecule type" value="Genomic_DNA"/>
</dbReference>
<reference evidence="4" key="1">
    <citation type="journal article" date="2020" name="Stud. Mycol.">
        <title>101 Dothideomycetes genomes: a test case for predicting lifestyles and emergence of pathogens.</title>
        <authorList>
            <person name="Haridas S."/>
            <person name="Albert R."/>
            <person name="Binder M."/>
            <person name="Bloem J."/>
            <person name="Labutti K."/>
            <person name="Salamov A."/>
            <person name="Andreopoulos B."/>
            <person name="Baker S."/>
            <person name="Barry K."/>
            <person name="Bills G."/>
            <person name="Bluhm B."/>
            <person name="Cannon C."/>
            <person name="Castanera R."/>
            <person name="Culley D."/>
            <person name="Daum C."/>
            <person name="Ezra D."/>
            <person name="Gonzalez J."/>
            <person name="Henrissat B."/>
            <person name="Kuo A."/>
            <person name="Liang C."/>
            <person name="Lipzen A."/>
            <person name="Lutzoni F."/>
            <person name="Magnuson J."/>
            <person name="Mondo S."/>
            <person name="Nolan M."/>
            <person name="Ohm R."/>
            <person name="Pangilinan J."/>
            <person name="Park H.-J."/>
            <person name="Ramirez L."/>
            <person name="Alfaro M."/>
            <person name="Sun H."/>
            <person name="Tritt A."/>
            <person name="Yoshinaga Y."/>
            <person name="Zwiers L.-H."/>
            <person name="Turgeon B."/>
            <person name="Goodwin S."/>
            <person name="Spatafora J."/>
            <person name="Crous P."/>
            <person name="Grigoriev I."/>
        </authorList>
    </citation>
    <scope>NUCLEOTIDE SEQUENCE</scope>
    <source>
        <strain evidence="4">Tuck. ex Michener</strain>
    </source>
</reference>
<dbReference type="Pfam" id="PF11991">
    <property type="entry name" value="Trp_DMAT"/>
    <property type="match status" value="1"/>
</dbReference>
<evidence type="ECO:0000256" key="3">
    <source>
        <dbReference type="SAM" id="MobiDB-lite"/>
    </source>
</evidence>
<dbReference type="AlphaFoldDB" id="A0A6A6GY82"/>
<evidence type="ECO:0000313" key="5">
    <source>
        <dbReference type="Proteomes" id="UP000800092"/>
    </source>
</evidence>
<feature type="region of interest" description="Disordered" evidence="3">
    <location>
        <begin position="1"/>
        <end position="124"/>
    </location>
</feature>
<dbReference type="CDD" id="cd13929">
    <property type="entry name" value="PT-DMATS_CymD"/>
    <property type="match status" value="1"/>
</dbReference>
<keyword evidence="2 4" id="KW-0808">Transferase</keyword>
<dbReference type="NCBIfam" id="TIGR03429">
    <property type="entry name" value="arom_pren_DMATS"/>
    <property type="match status" value="1"/>
</dbReference>
<dbReference type="InterPro" id="IPR033964">
    <property type="entry name" value="ABBA"/>
</dbReference>
<name>A0A6A6GY82_VIRVR</name>